<proteinExistence type="predicted"/>
<dbReference type="PANTHER" id="PTHR43194:SF5">
    <property type="entry name" value="PIMELOYL-[ACYL-CARRIER PROTEIN] METHYL ESTER ESTERASE"/>
    <property type="match status" value="1"/>
</dbReference>
<gene>
    <name evidence="2" type="primary">catD_6</name>
    <name evidence="2" type="ORF">PRI8871_03337</name>
</gene>
<evidence type="ECO:0000259" key="1">
    <source>
        <dbReference type="Pfam" id="PF12697"/>
    </source>
</evidence>
<keyword evidence="3" id="KW-1185">Reference proteome</keyword>
<feature type="domain" description="AB hydrolase-1" evidence="1">
    <location>
        <begin position="31"/>
        <end position="264"/>
    </location>
</feature>
<evidence type="ECO:0000313" key="3">
    <source>
        <dbReference type="Proteomes" id="UP000244904"/>
    </source>
</evidence>
<dbReference type="PANTHER" id="PTHR43194">
    <property type="entry name" value="HYDROLASE ALPHA/BETA FOLD FAMILY"/>
    <property type="match status" value="1"/>
</dbReference>
<accession>A0A2R8AZQ2</accession>
<dbReference type="SUPFAM" id="SSF53474">
    <property type="entry name" value="alpha/beta-Hydrolases"/>
    <property type="match status" value="1"/>
</dbReference>
<protein>
    <submittedName>
        <fullName evidence="2">3-oxoadipate enol-lactonase 2</fullName>
        <ecNumber evidence="2">3.1.1.24</ecNumber>
    </submittedName>
</protein>
<name>A0A2R8AZQ2_9RHOB</name>
<dbReference type="Proteomes" id="UP000244904">
    <property type="component" value="Unassembled WGS sequence"/>
</dbReference>
<reference evidence="3" key="1">
    <citation type="submission" date="2018-03" db="EMBL/GenBank/DDBJ databases">
        <authorList>
            <person name="Rodrigo-Torres L."/>
            <person name="Arahal R. D."/>
            <person name="Lucena T."/>
        </authorList>
    </citation>
    <scope>NUCLEOTIDE SEQUENCE [LARGE SCALE GENOMIC DNA]</scope>
    <source>
        <strain evidence="3">CECT 8871</strain>
    </source>
</reference>
<dbReference type="AlphaFoldDB" id="A0A2R8AZQ2"/>
<dbReference type="InterPro" id="IPR000073">
    <property type="entry name" value="AB_hydrolase_1"/>
</dbReference>
<dbReference type="Pfam" id="PF12697">
    <property type="entry name" value="Abhydrolase_6"/>
    <property type="match status" value="1"/>
</dbReference>
<dbReference type="GO" id="GO:0047570">
    <property type="term" value="F:3-oxoadipate enol-lactonase activity"/>
    <property type="evidence" value="ECO:0007669"/>
    <property type="project" value="UniProtKB-EC"/>
</dbReference>
<dbReference type="InterPro" id="IPR029058">
    <property type="entry name" value="AB_hydrolase_fold"/>
</dbReference>
<dbReference type="EC" id="3.1.1.24" evidence="2"/>
<sequence length="286" mass="31104">MSTGEVRNFPAPDGADMAVHVWPGADSGTPLLCLHSLFFDGRMFQPVVALLDQMLTARPTVYAPDFRGQGASSMGDLRPLMQTLAKDVLALLDYENLEQVHVLGSSMGGYVAMELMRLAPERMSGVVLSCCTGEAEADPARFFQLADRLQHEGAKALTEMLLQTMFGDSFLAANSDLLHLWRKRFSELPPSIAEVVRGVFEHPDYGGTLSGFTKPILSIGGGEDRAKSPANARWIADRASNGTFAVIEKSGHTPPVEAPNVYVDLFTPFLSQLGAWRNTSLAKDMK</sequence>
<dbReference type="Gene3D" id="3.40.50.1820">
    <property type="entry name" value="alpha/beta hydrolase"/>
    <property type="match status" value="1"/>
</dbReference>
<keyword evidence="2" id="KW-0378">Hydrolase</keyword>
<evidence type="ECO:0000313" key="2">
    <source>
        <dbReference type="EMBL" id="SPF81513.1"/>
    </source>
</evidence>
<organism evidence="2 3">
    <name type="scientific">Pseudoprimorskyibacter insulae</name>
    <dbReference type="NCBI Taxonomy" id="1695997"/>
    <lineage>
        <taxon>Bacteria</taxon>
        <taxon>Pseudomonadati</taxon>
        <taxon>Pseudomonadota</taxon>
        <taxon>Alphaproteobacteria</taxon>
        <taxon>Rhodobacterales</taxon>
        <taxon>Paracoccaceae</taxon>
        <taxon>Pseudoprimorskyibacter</taxon>
    </lineage>
</organism>
<dbReference type="InterPro" id="IPR050228">
    <property type="entry name" value="Carboxylesterase_BioH"/>
</dbReference>
<dbReference type="EMBL" id="OMOJ01000010">
    <property type="protein sequence ID" value="SPF81513.1"/>
    <property type="molecule type" value="Genomic_DNA"/>
</dbReference>